<evidence type="ECO:0000259" key="4">
    <source>
        <dbReference type="PROSITE" id="PS50949"/>
    </source>
</evidence>
<keyword evidence="1" id="KW-0805">Transcription regulation</keyword>
<evidence type="ECO:0000313" key="6">
    <source>
        <dbReference type="Proteomes" id="UP001196870"/>
    </source>
</evidence>
<dbReference type="CDD" id="cd07377">
    <property type="entry name" value="WHTH_GntR"/>
    <property type="match status" value="1"/>
</dbReference>
<dbReference type="SUPFAM" id="SSF46785">
    <property type="entry name" value="Winged helix' DNA-binding domain"/>
    <property type="match status" value="1"/>
</dbReference>
<comment type="caution">
    <text evidence="5">The sequence shown here is derived from an EMBL/GenBank/DDBJ whole genome shotgun (WGS) entry which is preliminary data.</text>
</comment>
<dbReference type="InterPro" id="IPR000524">
    <property type="entry name" value="Tscrpt_reg_HTH_GntR"/>
</dbReference>
<name>A0ABS5F536_9PROT</name>
<evidence type="ECO:0000256" key="2">
    <source>
        <dbReference type="ARBA" id="ARBA00023125"/>
    </source>
</evidence>
<dbReference type="Proteomes" id="UP001196870">
    <property type="component" value="Unassembled WGS sequence"/>
</dbReference>
<dbReference type="Gene3D" id="1.20.120.530">
    <property type="entry name" value="GntR ligand-binding domain-like"/>
    <property type="match status" value="1"/>
</dbReference>
<dbReference type="SUPFAM" id="SSF48008">
    <property type="entry name" value="GntR ligand-binding domain-like"/>
    <property type="match status" value="1"/>
</dbReference>
<evidence type="ECO:0000256" key="1">
    <source>
        <dbReference type="ARBA" id="ARBA00023015"/>
    </source>
</evidence>
<keyword evidence="6" id="KW-1185">Reference proteome</keyword>
<keyword evidence="2" id="KW-0238">DNA-binding</keyword>
<dbReference type="Pfam" id="PF00392">
    <property type="entry name" value="GntR"/>
    <property type="match status" value="1"/>
</dbReference>
<proteinExistence type="predicted"/>
<dbReference type="InterPro" id="IPR008920">
    <property type="entry name" value="TF_FadR/GntR_C"/>
</dbReference>
<dbReference type="PANTHER" id="PTHR43537:SF5">
    <property type="entry name" value="UXU OPERON TRANSCRIPTIONAL REGULATOR"/>
    <property type="match status" value="1"/>
</dbReference>
<accession>A0ABS5F536</accession>
<keyword evidence="3" id="KW-0804">Transcription</keyword>
<dbReference type="SMART" id="SM00895">
    <property type="entry name" value="FCD"/>
    <property type="match status" value="1"/>
</dbReference>
<evidence type="ECO:0000256" key="3">
    <source>
        <dbReference type="ARBA" id="ARBA00023163"/>
    </source>
</evidence>
<protein>
    <submittedName>
        <fullName evidence="5">FadR family transcriptional regulator</fullName>
    </submittedName>
</protein>
<organism evidence="5 6">
    <name type="scientific">Plastoroseomonas hellenica</name>
    <dbReference type="NCBI Taxonomy" id="2687306"/>
    <lineage>
        <taxon>Bacteria</taxon>
        <taxon>Pseudomonadati</taxon>
        <taxon>Pseudomonadota</taxon>
        <taxon>Alphaproteobacteria</taxon>
        <taxon>Acetobacterales</taxon>
        <taxon>Acetobacteraceae</taxon>
        <taxon>Plastoroseomonas</taxon>
    </lineage>
</organism>
<gene>
    <name evidence="5" type="ORF">GXW71_25210</name>
</gene>
<evidence type="ECO:0000313" key="5">
    <source>
        <dbReference type="EMBL" id="MBR0667679.1"/>
    </source>
</evidence>
<reference evidence="6" key="1">
    <citation type="journal article" date="2021" name="Syst. Appl. Microbiol.">
        <title>Roseomonas hellenica sp. nov., isolated from roots of wild-growing Alkanna tinctoria.</title>
        <authorList>
            <person name="Rat A."/>
            <person name="Naranjo H.D."/>
            <person name="Lebbe L."/>
            <person name="Cnockaert M."/>
            <person name="Krigas N."/>
            <person name="Grigoriadou K."/>
            <person name="Maloupa E."/>
            <person name="Willems A."/>
        </authorList>
    </citation>
    <scope>NUCLEOTIDE SEQUENCE [LARGE SCALE GENOMIC DNA]</scope>
    <source>
        <strain evidence="6">LMG 31523</strain>
    </source>
</reference>
<dbReference type="SMART" id="SM00345">
    <property type="entry name" value="HTH_GNTR"/>
    <property type="match status" value="1"/>
</dbReference>
<sequence>MPVVEAASAVAADERAALIGAILRLAAEARLPPGARLPAERELAERLGAGRNAVREAIAVLEALRMVERRPNSGIYLRPAERVGSLDALVLQADLGVPLTRAEVDELVELRRMMELQGTALACQRRSAADLARLDATLAAGAAAIDQGEAYGVHDAAFHLAVAEATGNRIFLRVVNSFYLLSRERRRLYFADGTRAAGSQAQHAEMVDAIRDRDAARATEIMSRHLQGVESYWLELLRRPKRGTSSMAASS</sequence>
<dbReference type="PRINTS" id="PR00035">
    <property type="entry name" value="HTHGNTR"/>
</dbReference>
<dbReference type="EMBL" id="JAAGBB010000039">
    <property type="protein sequence ID" value="MBR0667679.1"/>
    <property type="molecule type" value="Genomic_DNA"/>
</dbReference>
<dbReference type="InterPro" id="IPR036388">
    <property type="entry name" value="WH-like_DNA-bd_sf"/>
</dbReference>
<feature type="domain" description="HTH gntR-type" evidence="4">
    <location>
        <begin position="12"/>
        <end position="80"/>
    </location>
</feature>
<dbReference type="PROSITE" id="PS50949">
    <property type="entry name" value="HTH_GNTR"/>
    <property type="match status" value="1"/>
</dbReference>
<dbReference type="RefSeq" id="WP_211855458.1">
    <property type="nucleotide sequence ID" value="NZ_JAAGBB010000039.1"/>
</dbReference>
<dbReference type="Gene3D" id="1.10.10.10">
    <property type="entry name" value="Winged helix-like DNA-binding domain superfamily/Winged helix DNA-binding domain"/>
    <property type="match status" value="1"/>
</dbReference>
<dbReference type="PANTHER" id="PTHR43537">
    <property type="entry name" value="TRANSCRIPTIONAL REGULATOR, GNTR FAMILY"/>
    <property type="match status" value="1"/>
</dbReference>
<dbReference type="InterPro" id="IPR036390">
    <property type="entry name" value="WH_DNA-bd_sf"/>
</dbReference>
<dbReference type="Pfam" id="PF07729">
    <property type="entry name" value="FCD"/>
    <property type="match status" value="1"/>
</dbReference>
<dbReference type="InterPro" id="IPR011711">
    <property type="entry name" value="GntR_C"/>
</dbReference>